<evidence type="ECO:0000313" key="10">
    <source>
        <dbReference type="Proteomes" id="UP000799538"/>
    </source>
</evidence>
<dbReference type="PANTHER" id="PTHR14344">
    <property type="entry name" value="WD REPEAT PROTEIN"/>
    <property type="match status" value="1"/>
</dbReference>
<dbReference type="PROSITE" id="PS50294">
    <property type="entry name" value="WD_REPEATS_REGION"/>
    <property type="match status" value="1"/>
</dbReference>
<dbReference type="SMART" id="SM00320">
    <property type="entry name" value="WD40"/>
    <property type="match status" value="8"/>
</dbReference>
<organism evidence="9 10">
    <name type="scientific">Elsinoe ampelina</name>
    <dbReference type="NCBI Taxonomy" id="302913"/>
    <lineage>
        <taxon>Eukaryota</taxon>
        <taxon>Fungi</taxon>
        <taxon>Dikarya</taxon>
        <taxon>Ascomycota</taxon>
        <taxon>Pezizomycotina</taxon>
        <taxon>Dothideomycetes</taxon>
        <taxon>Dothideomycetidae</taxon>
        <taxon>Myriangiales</taxon>
        <taxon>Elsinoaceae</taxon>
        <taxon>Elsinoe</taxon>
    </lineage>
</organism>
<feature type="region of interest" description="Disordered" evidence="8">
    <location>
        <begin position="713"/>
        <end position="736"/>
    </location>
</feature>
<dbReference type="SUPFAM" id="SSF50998">
    <property type="entry name" value="Quinoprotein alcohol dehydrogenase-like"/>
    <property type="match status" value="1"/>
</dbReference>
<name>A0A6A6GDU9_9PEZI</name>
<keyword evidence="10" id="KW-1185">Reference proteome</keyword>
<dbReference type="InterPro" id="IPR015943">
    <property type="entry name" value="WD40/YVTN_repeat-like_dom_sf"/>
</dbReference>
<dbReference type="InterPro" id="IPR051973">
    <property type="entry name" value="tRNA_Anticodon_Mtase-Reg"/>
</dbReference>
<dbReference type="SUPFAM" id="SSF50978">
    <property type="entry name" value="WD40 repeat-like"/>
    <property type="match status" value="2"/>
</dbReference>
<evidence type="ECO:0000256" key="3">
    <source>
        <dbReference type="ARBA" id="ARBA00022574"/>
    </source>
</evidence>
<proteinExistence type="inferred from homology"/>
<comment type="subcellular location">
    <subcellularLocation>
        <location evidence="1">Cytoplasm</location>
    </subcellularLocation>
</comment>
<evidence type="ECO:0000256" key="4">
    <source>
        <dbReference type="ARBA" id="ARBA00022694"/>
    </source>
</evidence>
<dbReference type="InterPro" id="IPR036322">
    <property type="entry name" value="WD40_repeat_dom_sf"/>
</dbReference>
<evidence type="ECO:0000256" key="5">
    <source>
        <dbReference type="ARBA" id="ARBA00022737"/>
    </source>
</evidence>
<dbReference type="OrthoDB" id="5594999at2759"/>
<evidence type="ECO:0000313" key="9">
    <source>
        <dbReference type="EMBL" id="KAF2223693.1"/>
    </source>
</evidence>
<evidence type="ECO:0000256" key="8">
    <source>
        <dbReference type="SAM" id="MobiDB-lite"/>
    </source>
</evidence>
<dbReference type="InterPro" id="IPR019775">
    <property type="entry name" value="WD40_repeat_CS"/>
</dbReference>
<dbReference type="AlphaFoldDB" id="A0A6A6GDU9"/>
<accession>A0A6A6GDU9</accession>
<keyword evidence="2" id="KW-0963">Cytoplasm</keyword>
<comment type="similarity">
    <text evidence="6">Belongs to the WD repeat WDR6 family.</text>
</comment>
<dbReference type="GO" id="GO:0005737">
    <property type="term" value="C:cytoplasm"/>
    <property type="evidence" value="ECO:0007669"/>
    <property type="project" value="UniProtKB-SubCell"/>
</dbReference>
<sequence>MVHSASAALEAIRWAIQKICSVVVGVKGDYDKAKHVVVPSLDVVKIDRGNFICHLISPSMKNQHGRFPVTALALSGTWLFAGEASALSIYDRHTGALIHTQHVFNETSIHGLSLRGSSFPYILLWGGSHVAILRVVVGSTENERLSLDWVVRPIACPDWILDGQFSPKDGIVCWESDDRVLLAAGTIFGQVVVWTGDLNASGTTIQVHKIFSGHEGSPFGLSFSEGAVLSDTGSPLRLLASCSDDRTVRIWDVSELDGHKNQTSTQGQASAVESNTGFLNLSADEPGTSDGLVAHAMGHLSRIWGVQFLSSEHTGHNLVTFGEDATCQFWTLVNLSKEATGVWHGELENIGQQERHSGKHIWSHAIFSNAEGPDLVATGGGDGSIVLHDAAIASRDGLAVQSKLSVSKEDCSKKDNIRSYSFLNSGEMLMALNSGTIWTIKLPSVIHMAESVDSRALVRRQICREPDLTGFSMMASVPLLSAAFLAGKSGSLFYYTHDSGLLKVLDGKRKAAGVLARSTPPSSDSTGSAICLLTRLGDKAAEVVQIVSTTPMKTAHSALNLPENEHVSSFNVISRNGDGAMILAVGFRSGNLALYRTTLATDHATSSTPFPLLLQLLHEDAITDILPTPLSSGIYLTLASRSGSTSIHLLEPSSHTLTTLHHLATPLTEAALLISCPNSESTLAGFHRKSFHLLPPSSPSTTSIPCGGSNRSWAFLPAPSDPSPTTTQQPTQNQDTTSGILAWTSASRTLLQSIPSPTALRIHPGSHGREIRAVASSPPLPRIGRLIATGAEDTDIKLSVFSPGASRAGPSGREMRCLRTLRKHNTGVQDLKWSADGRYLVSAGGREEVFVWRVRVLPKEMGEVGVVCASVCPFVSEEGDLRVLGVDVGTFSSQGCGEEGGGEGDVEGVDRADEGGCRLRVAMVRSDSSVGVYWYESVGGEGRWERAWEGSYLTCCLTNVIQVPGRSGGFLTTATDGHAALFQLGVSDKEVQGSVSTIGWTERFKTHQSAVHAAALLPWTHGTYLLFTGGDDNAFSISLLKDGGSSTSTLTIPRAHAAALTALEVISASEDVGKIRVVTAGLDQRIKLWEVSVDVSQTEVEGVEVKRLEDRYTPVADVACIDVWREGHETVTMICGVGWDVWRFDT</sequence>
<dbReference type="Pfam" id="PF00400">
    <property type="entry name" value="WD40"/>
    <property type="match status" value="2"/>
</dbReference>
<dbReference type="PROSITE" id="PS00678">
    <property type="entry name" value="WD_REPEATS_1"/>
    <property type="match status" value="1"/>
</dbReference>
<feature type="compositionally biased region" description="Low complexity" evidence="8">
    <location>
        <begin position="723"/>
        <end position="736"/>
    </location>
</feature>
<reference evidence="10" key="1">
    <citation type="journal article" date="2020" name="Stud. Mycol.">
        <title>101 Dothideomycetes genomes: A test case for predicting lifestyles and emergence of pathogens.</title>
        <authorList>
            <person name="Haridas S."/>
            <person name="Albert R."/>
            <person name="Binder M."/>
            <person name="Bloem J."/>
            <person name="LaButti K."/>
            <person name="Salamov A."/>
            <person name="Andreopoulos B."/>
            <person name="Baker S."/>
            <person name="Barry K."/>
            <person name="Bills G."/>
            <person name="Bluhm B."/>
            <person name="Cannon C."/>
            <person name="Castanera R."/>
            <person name="Culley D."/>
            <person name="Daum C."/>
            <person name="Ezra D."/>
            <person name="Gonzalez J."/>
            <person name="Henrissat B."/>
            <person name="Kuo A."/>
            <person name="Liang C."/>
            <person name="Lipzen A."/>
            <person name="Lutzoni F."/>
            <person name="Magnuson J."/>
            <person name="Mondo S."/>
            <person name="Nolan M."/>
            <person name="Ohm R."/>
            <person name="Pangilinan J."/>
            <person name="Park H.-J."/>
            <person name="Ramirez L."/>
            <person name="Alfaro M."/>
            <person name="Sun H."/>
            <person name="Tritt A."/>
            <person name="Yoshinaga Y."/>
            <person name="Zwiers L.-H."/>
            <person name="Turgeon B."/>
            <person name="Goodwin S."/>
            <person name="Spatafora J."/>
            <person name="Crous P."/>
            <person name="Grigoriev I."/>
        </authorList>
    </citation>
    <scope>NUCLEOTIDE SEQUENCE [LARGE SCALE GENOMIC DNA]</scope>
    <source>
        <strain evidence="10">CECT 20119</strain>
    </source>
</reference>
<keyword evidence="3 7" id="KW-0853">WD repeat</keyword>
<dbReference type="EMBL" id="ML992506">
    <property type="protein sequence ID" value="KAF2223693.1"/>
    <property type="molecule type" value="Genomic_DNA"/>
</dbReference>
<dbReference type="Gene3D" id="2.130.10.10">
    <property type="entry name" value="YVTN repeat-like/Quinoprotein amine dehydrogenase"/>
    <property type="match status" value="4"/>
</dbReference>
<dbReference type="GO" id="GO:0030488">
    <property type="term" value="P:tRNA methylation"/>
    <property type="evidence" value="ECO:0007669"/>
    <property type="project" value="TreeGrafter"/>
</dbReference>
<feature type="repeat" description="WD" evidence="7">
    <location>
        <begin position="821"/>
        <end position="855"/>
    </location>
</feature>
<dbReference type="PROSITE" id="PS50082">
    <property type="entry name" value="WD_REPEATS_2"/>
    <property type="match status" value="2"/>
</dbReference>
<evidence type="ECO:0000256" key="7">
    <source>
        <dbReference type="PROSITE-ProRule" id="PRU00221"/>
    </source>
</evidence>
<dbReference type="Proteomes" id="UP000799538">
    <property type="component" value="Unassembled WGS sequence"/>
</dbReference>
<keyword evidence="4" id="KW-0819">tRNA processing</keyword>
<keyword evidence="5" id="KW-0677">Repeat</keyword>
<evidence type="ECO:0000256" key="6">
    <source>
        <dbReference type="ARBA" id="ARBA00038255"/>
    </source>
</evidence>
<dbReference type="InterPro" id="IPR011047">
    <property type="entry name" value="Quinoprotein_ADH-like_sf"/>
</dbReference>
<evidence type="ECO:0000256" key="1">
    <source>
        <dbReference type="ARBA" id="ARBA00004496"/>
    </source>
</evidence>
<gene>
    <name evidence="9" type="ORF">BDZ85DRAFT_311739</name>
</gene>
<feature type="repeat" description="WD" evidence="7">
    <location>
        <begin position="237"/>
        <end position="254"/>
    </location>
</feature>
<evidence type="ECO:0000256" key="2">
    <source>
        <dbReference type="ARBA" id="ARBA00022490"/>
    </source>
</evidence>
<dbReference type="InterPro" id="IPR001680">
    <property type="entry name" value="WD40_rpt"/>
</dbReference>
<protein>
    <submittedName>
        <fullName evidence="9">WD40-repeat-containing domain protein</fullName>
    </submittedName>
</protein>
<dbReference type="PANTHER" id="PTHR14344:SF3">
    <property type="entry name" value="WD REPEAT-CONTAINING PROTEIN 6"/>
    <property type="match status" value="1"/>
</dbReference>